<keyword evidence="2" id="KW-0132">Cell division</keyword>
<dbReference type="AlphaFoldDB" id="A0A9D2B156"/>
<organism evidence="2 3">
    <name type="scientific">Candidatus Anaerobiospirillum pullistercoris</name>
    <dbReference type="NCBI Taxonomy" id="2838452"/>
    <lineage>
        <taxon>Bacteria</taxon>
        <taxon>Pseudomonadati</taxon>
        <taxon>Pseudomonadota</taxon>
        <taxon>Gammaproteobacteria</taxon>
        <taxon>Aeromonadales</taxon>
        <taxon>Succinivibrionaceae</taxon>
        <taxon>Anaerobiospirillum</taxon>
    </lineage>
</organism>
<dbReference type="Pfam" id="PF21083">
    <property type="entry name" value="ZapC_N"/>
    <property type="match status" value="1"/>
</dbReference>
<name>A0A9D2B156_9GAMM</name>
<reference evidence="2" key="2">
    <citation type="submission" date="2021-04" db="EMBL/GenBank/DDBJ databases">
        <authorList>
            <person name="Gilroy R."/>
        </authorList>
    </citation>
    <scope>NUCLEOTIDE SEQUENCE</scope>
    <source>
        <strain evidence="2">USASDec5-558</strain>
    </source>
</reference>
<proteinExistence type="predicted"/>
<evidence type="ECO:0000259" key="1">
    <source>
        <dbReference type="Pfam" id="PF21083"/>
    </source>
</evidence>
<keyword evidence="2" id="KW-0131">Cell cycle</keyword>
<dbReference type="GO" id="GO:0051301">
    <property type="term" value="P:cell division"/>
    <property type="evidence" value="ECO:0007669"/>
    <property type="project" value="UniProtKB-KW"/>
</dbReference>
<protein>
    <submittedName>
        <fullName evidence="2">Cell division protein ZapC</fullName>
    </submittedName>
</protein>
<dbReference type="InterPro" id="IPR048373">
    <property type="entry name" value="ZapC_N"/>
</dbReference>
<comment type="caution">
    <text evidence="2">The sequence shown here is derived from an EMBL/GenBank/DDBJ whole genome shotgun (WGS) entry which is preliminary data.</text>
</comment>
<dbReference type="Proteomes" id="UP000886829">
    <property type="component" value="Unassembled WGS sequence"/>
</dbReference>
<feature type="domain" description="Cell-division protein ZapC N-terminal" evidence="1">
    <location>
        <begin position="3"/>
        <end position="101"/>
    </location>
</feature>
<evidence type="ECO:0000313" key="2">
    <source>
        <dbReference type="EMBL" id="HIX57310.1"/>
    </source>
</evidence>
<accession>A0A9D2B156</accession>
<reference evidence="2" key="1">
    <citation type="journal article" date="2021" name="PeerJ">
        <title>Extensive microbial diversity within the chicken gut microbiome revealed by metagenomics and culture.</title>
        <authorList>
            <person name="Gilroy R."/>
            <person name="Ravi A."/>
            <person name="Getino M."/>
            <person name="Pursley I."/>
            <person name="Horton D.L."/>
            <person name="Alikhan N.F."/>
            <person name="Baker D."/>
            <person name="Gharbi K."/>
            <person name="Hall N."/>
            <person name="Watson M."/>
            <person name="Adriaenssens E.M."/>
            <person name="Foster-Nyarko E."/>
            <person name="Jarju S."/>
            <person name="Secka A."/>
            <person name="Antonio M."/>
            <person name="Oren A."/>
            <person name="Chaudhuri R.R."/>
            <person name="La Ragione R."/>
            <person name="Hildebrand F."/>
            <person name="Pallen M.J."/>
        </authorList>
    </citation>
    <scope>NUCLEOTIDE SEQUENCE</scope>
    <source>
        <strain evidence="2">USASDec5-558</strain>
    </source>
</reference>
<dbReference type="EMBL" id="DXEV01000152">
    <property type="protein sequence ID" value="HIX57310.1"/>
    <property type="molecule type" value="Genomic_DNA"/>
</dbReference>
<evidence type="ECO:0000313" key="3">
    <source>
        <dbReference type="Proteomes" id="UP000886829"/>
    </source>
</evidence>
<sequence length="199" mass="22625">MRFTPGDSWTWSYKSFDGDEYLGLFLTLDNGVRYFFRTNFKAEHLAVFPEAGQPFCVLDGQLLNDFMTGLDAIGVYDNSSEHEVSINMELALNAVACYRFVNAPKRAIEHAFLPYNRPDISIHRGMVASLYTKDRSVCDFIVLDNEDEAKDGIFRLMFANRSFHIGNRVLSVGALIKVPRKVICPFRSMSVHSTDINYA</sequence>
<gene>
    <name evidence="2" type="ORF">H9850_07550</name>
</gene>